<dbReference type="AlphaFoldDB" id="A0A329RFM8"/>
<evidence type="ECO:0000313" key="3">
    <source>
        <dbReference type="EMBL" id="RAW23455.1"/>
    </source>
</evidence>
<gene>
    <name evidence="3" type="ORF">PC110_g20108</name>
    <name evidence="4" type="ORF">PC110_g8689</name>
    <name evidence="2" type="ORF">PC115_g18391</name>
</gene>
<organism evidence="3 5">
    <name type="scientific">Phytophthora cactorum</name>
    <dbReference type="NCBI Taxonomy" id="29920"/>
    <lineage>
        <taxon>Eukaryota</taxon>
        <taxon>Sar</taxon>
        <taxon>Stramenopiles</taxon>
        <taxon>Oomycota</taxon>
        <taxon>Peronosporomycetes</taxon>
        <taxon>Peronosporales</taxon>
        <taxon>Peronosporaceae</taxon>
        <taxon>Phytophthora</taxon>
    </lineage>
</organism>
<reference evidence="2" key="2">
    <citation type="submission" date="2018-10" db="EMBL/GenBank/DDBJ databases">
        <title>Effector identification in a new, highly contiguous assembly of the strawberry crown rot pathogen Phytophthora cactorum.</title>
        <authorList>
            <person name="Armitage A.D."/>
            <person name="Nellist C.F."/>
            <person name="Bates H."/>
            <person name="Vickerstaff R.J."/>
            <person name="Harrison R.J."/>
        </authorList>
    </citation>
    <scope>NUCLEOTIDE SEQUENCE</scope>
    <source>
        <strain evidence="2">4032</strain>
    </source>
</reference>
<dbReference type="EMBL" id="MJFZ01000182">
    <property type="protein sequence ID" value="RAW35015.1"/>
    <property type="molecule type" value="Genomic_DNA"/>
</dbReference>
<dbReference type="Proteomes" id="UP000774804">
    <property type="component" value="Unassembled WGS sequence"/>
</dbReference>
<evidence type="ECO:0000313" key="2">
    <source>
        <dbReference type="EMBL" id="KAG2893661.1"/>
    </source>
</evidence>
<comment type="caution">
    <text evidence="3">The sequence shown here is derived from an EMBL/GenBank/DDBJ whole genome shotgun (WGS) entry which is preliminary data.</text>
</comment>
<protein>
    <submittedName>
        <fullName evidence="3">Uncharacterized protein</fullName>
    </submittedName>
</protein>
<reference evidence="3 5" key="1">
    <citation type="submission" date="2018-01" db="EMBL/GenBank/DDBJ databases">
        <title>Draft genome of the strawberry crown rot pathogen Phytophthora cactorum.</title>
        <authorList>
            <person name="Armitage A.D."/>
            <person name="Lysoe E."/>
            <person name="Nellist C.F."/>
            <person name="Harrison R.J."/>
            <person name="Brurberg M.B."/>
        </authorList>
    </citation>
    <scope>NUCLEOTIDE SEQUENCE [LARGE SCALE GENOMIC DNA]</scope>
    <source>
        <strain evidence="3 5">10300</strain>
    </source>
</reference>
<proteinExistence type="predicted"/>
<name>A0A329RFM8_9STRA</name>
<feature type="region of interest" description="Disordered" evidence="1">
    <location>
        <begin position="202"/>
        <end position="238"/>
    </location>
</feature>
<dbReference type="VEuPathDB" id="FungiDB:PC110_g8689"/>
<sequence>MKGCDAFKIVQVEETASACTARVLKPLDCAHKVAMECSQWKQSPGAMQRVSKLRTVHPRNGMAGHSFFLRLCSSTTRLQTVIKGTQRVLSDKSLTLYVVEYSQQAGLSRSEAEVAGTIQRRHRFELKTLNEENFLRIAGSEKAHVVFGHLYSAKYLINPVDIPTSKGKKSTANIRAWVTRQSSRGYDALYLSRYEREAAAGLSDIDPSSRSHGGESNQHTTVSSRQDASQAASTDHCL</sequence>
<dbReference type="VEuPathDB" id="FungiDB:PC110_g20108"/>
<dbReference type="EMBL" id="RCMI01000947">
    <property type="protein sequence ID" value="KAG2893661.1"/>
    <property type="molecule type" value="Genomic_DNA"/>
</dbReference>
<evidence type="ECO:0000313" key="4">
    <source>
        <dbReference type="EMBL" id="RAW35015.1"/>
    </source>
</evidence>
<dbReference type="EMBL" id="MJFZ01001056">
    <property type="protein sequence ID" value="RAW23455.1"/>
    <property type="molecule type" value="Genomic_DNA"/>
</dbReference>
<keyword evidence="5" id="KW-1185">Reference proteome</keyword>
<feature type="compositionally biased region" description="Polar residues" evidence="1">
    <location>
        <begin position="214"/>
        <end position="238"/>
    </location>
</feature>
<dbReference type="OrthoDB" id="138142at2759"/>
<dbReference type="Proteomes" id="UP000251314">
    <property type="component" value="Unassembled WGS sequence"/>
</dbReference>
<accession>A0A329RFM8</accession>
<evidence type="ECO:0000256" key="1">
    <source>
        <dbReference type="SAM" id="MobiDB-lite"/>
    </source>
</evidence>
<evidence type="ECO:0000313" key="5">
    <source>
        <dbReference type="Proteomes" id="UP000251314"/>
    </source>
</evidence>